<proteinExistence type="inferred from homology"/>
<dbReference type="CDD" id="cd18809">
    <property type="entry name" value="SF1_C_RecD"/>
    <property type="match status" value="1"/>
</dbReference>
<dbReference type="SUPFAM" id="SSF52540">
    <property type="entry name" value="P-loop containing nucleoside triphosphate hydrolases"/>
    <property type="match status" value="2"/>
</dbReference>
<name>A0A6I0DL11_BRUAN</name>
<keyword evidence="2" id="KW-0184">Conjugation</keyword>
<evidence type="ECO:0000313" key="5">
    <source>
        <dbReference type="EMBL" id="KAB2790863.1"/>
    </source>
</evidence>
<evidence type="ECO:0000313" key="6">
    <source>
        <dbReference type="Proteomes" id="UP000441102"/>
    </source>
</evidence>
<evidence type="ECO:0000256" key="3">
    <source>
        <dbReference type="SAM" id="MobiDB-lite"/>
    </source>
</evidence>
<dbReference type="PANTHER" id="PTHR47642:SF5">
    <property type="entry name" value="ATP-DEPENDENT DNA HELICASE"/>
    <property type="match status" value="1"/>
</dbReference>
<evidence type="ECO:0000256" key="1">
    <source>
        <dbReference type="ARBA" id="ARBA00010873"/>
    </source>
</evidence>
<dbReference type="InterPro" id="IPR027417">
    <property type="entry name" value="P-loop_NTPase"/>
</dbReference>
<dbReference type="PANTHER" id="PTHR47642">
    <property type="entry name" value="ATP-DEPENDENT DNA HELICASE"/>
    <property type="match status" value="1"/>
</dbReference>
<dbReference type="EMBL" id="WBWX01000016">
    <property type="protein sequence ID" value="KAB2790863.1"/>
    <property type="molecule type" value="Genomic_DNA"/>
</dbReference>
<dbReference type="InterPro" id="IPR014136">
    <property type="entry name" value="TraA_Ti"/>
</dbReference>
<feature type="region of interest" description="Disordered" evidence="3">
    <location>
        <begin position="864"/>
        <end position="893"/>
    </location>
</feature>
<dbReference type="Gene3D" id="3.30.930.30">
    <property type="match status" value="1"/>
</dbReference>
<gene>
    <name evidence="5" type="primary">traA</name>
    <name evidence="5" type="ORF">F9L06_24210</name>
</gene>
<evidence type="ECO:0000259" key="4">
    <source>
        <dbReference type="Pfam" id="PF03389"/>
    </source>
</evidence>
<comment type="similarity">
    <text evidence="1">Belongs to the MobA/MobL family.</text>
</comment>
<dbReference type="Gene3D" id="3.40.50.300">
    <property type="entry name" value="P-loop containing nucleotide triphosphate hydrolases"/>
    <property type="match status" value="2"/>
</dbReference>
<dbReference type="Pfam" id="PF03389">
    <property type="entry name" value="MobA_MobL"/>
    <property type="match status" value="1"/>
</dbReference>
<dbReference type="NCBIfam" id="TIGR02768">
    <property type="entry name" value="TraA_Ti"/>
    <property type="match status" value="1"/>
</dbReference>
<sequence length="1296" mass="144262">MGVRHLLLLPMIDPQHQSRRTESEANEISLRAHLEVYSKLLYGSAYAMAIYHLSVKEFSVARGQSAVAAVAYRRAANLINESTGQYHSYSNKPAVIHSEIAIPDGSPKWVRELSQLPGNQSSQKFWSQVEHHNTRINSRLANEIVLALPIELTSDQNIDLVRQFVSDKLTSRGLVADWSYHAVPENPHVHIMVQTRPLAENGFGPVMKPVLDNEGNISRDKNGKLQYSLFGISKLDLPGIREAWANVQNHHLAMHGHDVRVDHRSYEEQGIALVPTTHIGVGANALAANGGQSDRIERNNEIQSINRQAVLDNPEIILDKITAQKSVFNDRDIAREVFKYTDNRADYQSVILRIGASDNLIALAAPVYDPVSDKEITPATYTTRAVFENEYSILENAEKLHGQDTFYVPEKRVQASINSFEKDQGFSLSDEQKAVIRYVTQAQGIATVVGYAGAGKSTVMNVVRQAYEANGARVFGAALAGVAVDGLRESSGINSRTIRSWEVNWERDKRNLQAGDIFVLDEAGMVSSQQMRTIVEHVEKAGAKLIIVGDHRQLQPIMSGAAFRGIAENVGYRELTGIIRQRNPEHVAASLHLARGETRQALERHEALGNIQISAKGVDARKQIVQEWGQSWNAGNDAIILTHRNDDVEALNQYARSLLKDAGGLQDEFSLTTSKGTKSFAIGDKIIFLEGDYETGLINGSVGFITEFNQKTRSLSVEVDNGKTVSIDTARYNSFTHGYAQTIHKSQGKTVDDAFIYATSMMDAQLSYVALTRHRDNVRLITSPDAFKDRADFFNRLSNDRQKDVSFLHRHTQDYADALRGFMERRDLGTPSDWKAAVERTVNHWKGRLEQVTERLRSVRQRLFPSQEIQSTPEQRAQSVRSPVNPSPVTSPVPAQTLRVYPVMPDNVRQVVARLQHTFEHAERMDTDRSRKEVMNTSQNAFVDGSHSREVRTFMAGLKDVMGPTTILAAGQKFNAEKLAPALSQFSAADQQKIEGDWPALHSLARASFAVNQLEVAKLMHSESKDNRIEAAYEKSVSLWRTPDKELVPAMPVFNEDIAKTVSRIAASHPETVKAANYMQKDLAQCYTDAGAIAKLFINDVRNGVNVHDTLAMMQKNPEQIGDMHGKRNFLGRPNEERAAAIAAIPAAVSAMRHFASRYENVTQDVTQKETLFRQQMQTGLPGLSQGAINFIEKFNDVGANKEQLLNSDEGKQARREIGEFMSAFTERFGRFETSPTESERFNRVAATIDPAIASDLATQVQHVKSAEQSIDLHSSAYSLGQSQSLSQSRGNEIEV</sequence>
<dbReference type="Proteomes" id="UP000441102">
    <property type="component" value="Unassembled WGS sequence"/>
</dbReference>
<reference evidence="5 6" key="1">
    <citation type="submission" date="2019-09" db="EMBL/GenBank/DDBJ databases">
        <title>Taxonomic organization of the family Brucellaceae based on a phylogenomic approach.</title>
        <authorList>
            <person name="Leclercq S."/>
            <person name="Cloeckaert A."/>
            <person name="Zygmunt M.S."/>
        </authorList>
    </citation>
    <scope>NUCLEOTIDE SEQUENCE [LARGE SCALE GENOMIC DNA]</scope>
    <source>
        <strain evidence="5 6">CCUG 34461</strain>
    </source>
</reference>
<dbReference type="CDD" id="cd17933">
    <property type="entry name" value="DEXSc_RecD-like"/>
    <property type="match status" value="1"/>
</dbReference>
<dbReference type="Pfam" id="PF13604">
    <property type="entry name" value="AAA_30"/>
    <property type="match status" value="1"/>
</dbReference>
<feature type="compositionally biased region" description="Polar residues" evidence="3">
    <location>
        <begin position="867"/>
        <end position="878"/>
    </location>
</feature>
<protein>
    <submittedName>
        <fullName evidence="5">Ti-type conjugative transfer relaxase TraA</fullName>
    </submittedName>
</protein>
<dbReference type="InterPro" id="IPR051055">
    <property type="entry name" value="PIF1_helicase"/>
</dbReference>
<accession>A0A6I0DL11</accession>
<evidence type="ECO:0000256" key="2">
    <source>
        <dbReference type="ARBA" id="ARBA00022971"/>
    </source>
</evidence>
<dbReference type="Gene3D" id="2.30.30.940">
    <property type="match status" value="1"/>
</dbReference>
<comment type="caution">
    <text evidence="5">The sequence shown here is derived from an EMBL/GenBank/DDBJ whole genome shotgun (WGS) entry which is preliminary data.</text>
</comment>
<dbReference type="InterPro" id="IPR005053">
    <property type="entry name" value="MobA_MobL"/>
</dbReference>
<feature type="domain" description="MobA/MobL protein" evidence="4">
    <location>
        <begin position="64"/>
        <end position="286"/>
    </location>
</feature>
<organism evidence="5 6">
    <name type="scientific">Brucella anthropi</name>
    <name type="common">Ochrobactrum anthropi</name>
    <dbReference type="NCBI Taxonomy" id="529"/>
    <lineage>
        <taxon>Bacteria</taxon>
        <taxon>Pseudomonadati</taxon>
        <taxon>Pseudomonadota</taxon>
        <taxon>Alphaproteobacteria</taxon>
        <taxon>Hyphomicrobiales</taxon>
        <taxon>Brucellaceae</taxon>
        <taxon>Brucella/Ochrobactrum group</taxon>
        <taxon>Brucella</taxon>
    </lineage>
</organism>